<accession>A0ABV2I802</accession>
<dbReference type="NCBIfam" id="TIGR01352">
    <property type="entry name" value="tonB_Cterm"/>
    <property type="match status" value="1"/>
</dbReference>
<comment type="caution">
    <text evidence="6">The sequence shown here is derived from an EMBL/GenBank/DDBJ whole genome shotgun (WGS) entry which is preliminary data.</text>
</comment>
<evidence type="ECO:0000256" key="2">
    <source>
        <dbReference type="ARBA" id="ARBA00022692"/>
    </source>
</evidence>
<evidence type="ECO:0000256" key="3">
    <source>
        <dbReference type="ARBA" id="ARBA00022989"/>
    </source>
</evidence>
<feature type="compositionally biased region" description="Basic and acidic residues" evidence="5">
    <location>
        <begin position="29"/>
        <end position="40"/>
    </location>
</feature>
<protein>
    <submittedName>
        <fullName evidence="6">Protein TonB</fullName>
    </submittedName>
</protein>
<keyword evidence="4" id="KW-0472">Membrane</keyword>
<gene>
    <name evidence="6" type="ORF">ABID12_000983</name>
</gene>
<feature type="region of interest" description="Disordered" evidence="5">
    <location>
        <begin position="178"/>
        <end position="240"/>
    </location>
</feature>
<dbReference type="EMBL" id="JBEPLY010000003">
    <property type="protein sequence ID" value="MET3599052.1"/>
    <property type="molecule type" value="Genomic_DNA"/>
</dbReference>
<dbReference type="InterPro" id="IPR006260">
    <property type="entry name" value="TonB/TolA_C"/>
</dbReference>
<reference evidence="6 7" key="1">
    <citation type="submission" date="2024-06" db="EMBL/GenBank/DDBJ databases">
        <title>Genomic Encyclopedia of Type Strains, Phase IV (KMG-IV): sequencing the most valuable type-strain genomes for metagenomic binning, comparative biology and taxonomic classification.</title>
        <authorList>
            <person name="Goeker M."/>
        </authorList>
    </citation>
    <scope>NUCLEOTIDE SEQUENCE [LARGE SCALE GENOMIC DNA]</scope>
    <source>
        <strain evidence="6 7">DSM 28102</strain>
    </source>
</reference>
<dbReference type="Pfam" id="PF13103">
    <property type="entry name" value="TonB_2"/>
    <property type="match status" value="1"/>
</dbReference>
<evidence type="ECO:0000313" key="7">
    <source>
        <dbReference type="Proteomes" id="UP001549164"/>
    </source>
</evidence>
<evidence type="ECO:0000256" key="1">
    <source>
        <dbReference type="ARBA" id="ARBA00004167"/>
    </source>
</evidence>
<name>A0ABV2I802_9HYPH</name>
<feature type="compositionally biased region" description="Polar residues" evidence="5">
    <location>
        <begin position="369"/>
        <end position="379"/>
    </location>
</feature>
<dbReference type="RefSeq" id="WP_354433349.1">
    <property type="nucleotide sequence ID" value="NZ_JBEPLY010000003.1"/>
</dbReference>
<feature type="compositionally biased region" description="Low complexity" evidence="5">
    <location>
        <begin position="191"/>
        <end position="240"/>
    </location>
</feature>
<feature type="region of interest" description="Disordered" evidence="5">
    <location>
        <begin position="1"/>
        <end position="74"/>
    </location>
</feature>
<keyword evidence="7" id="KW-1185">Reference proteome</keyword>
<evidence type="ECO:0000313" key="6">
    <source>
        <dbReference type="EMBL" id="MET3599052.1"/>
    </source>
</evidence>
<comment type="subcellular location">
    <subcellularLocation>
        <location evidence="1">Membrane</location>
        <topology evidence="1">Single-pass membrane protein</topology>
    </subcellularLocation>
</comment>
<keyword evidence="3" id="KW-1133">Transmembrane helix</keyword>
<feature type="compositionally biased region" description="Low complexity" evidence="5">
    <location>
        <begin position="16"/>
        <end position="25"/>
    </location>
</feature>
<proteinExistence type="predicted"/>
<sequence length="490" mass="50147">MFAMGLPGGIRDAEPVEPVSSSPASGRAPEVEPDSRRPTDLDTVVSELMAAAGAKKDDAGASSADDGPELPEEEVDLGSVTLPRISGAGEKPSAGTRLPLSALASLLVHVTAFAMAMHVAEVLPDAPEEEGSTVVNVVMLGNGDVDAAASGSEEVQPTEVEAEPVPVEQAVAPEAETLAPEAAEPPPPSETPVEQTPPVETLSAPTPVPEEAVAPPAEVAEAVPAESPEPAPVAALSSPEPDVLAVAPTDAAAPDAVAPARPTVPETVAPPETVEATPPDAETAPLVAEAAPTETIKAQEDDPELAYDIAPPVPQRSPWESEPLPEDQVATRQAQAERQRQQTRQRQTAQRQSAGSGGQSAQDARRGSVSGNSETGSSQAAEARRGSSGDGAAAMANYAGKVGARLRRAVASDRHYRGLGPLRATVVVHVTLNRSGHIASVSMARSSGNGSVDSIVLQRARSAGPFGAFPASYAGASHTFRLPINLNLRR</sequence>
<evidence type="ECO:0000256" key="4">
    <source>
        <dbReference type="ARBA" id="ARBA00023136"/>
    </source>
</evidence>
<dbReference type="SUPFAM" id="SSF74653">
    <property type="entry name" value="TolA/TonB C-terminal domain"/>
    <property type="match status" value="1"/>
</dbReference>
<feature type="region of interest" description="Disordered" evidence="5">
    <location>
        <begin position="252"/>
        <end position="391"/>
    </location>
</feature>
<dbReference type="Proteomes" id="UP001549164">
    <property type="component" value="Unassembled WGS sequence"/>
</dbReference>
<organism evidence="6 7">
    <name type="scientific">Martelella mangrovi</name>
    <dbReference type="NCBI Taxonomy" id="1397477"/>
    <lineage>
        <taxon>Bacteria</taxon>
        <taxon>Pseudomonadati</taxon>
        <taxon>Pseudomonadota</taxon>
        <taxon>Alphaproteobacteria</taxon>
        <taxon>Hyphomicrobiales</taxon>
        <taxon>Aurantimonadaceae</taxon>
        <taxon>Martelella</taxon>
    </lineage>
</organism>
<feature type="compositionally biased region" description="Low complexity" evidence="5">
    <location>
        <begin position="252"/>
        <end position="285"/>
    </location>
</feature>
<evidence type="ECO:0000256" key="5">
    <source>
        <dbReference type="SAM" id="MobiDB-lite"/>
    </source>
</evidence>
<dbReference type="Gene3D" id="3.30.1150.10">
    <property type="match status" value="1"/>
</dbReference>
<keyword evidence="2" id="KW-0812">Transmembrane</keyword>
<feature type="compositionally biased region" description="Low complexity" evidence="5">
    <location>
        <begin position="341"/>
        <end position="352"/>
    </location>
</feature>